<organism evidence="2 3">
    <name type="scientific">Racocetra fulgida</name>
    <dbReference type="NCBI Taxonomy" id="60492"/>
    <lineage>
        <taxon>Eukaryota</taxon>
        <taxon>Fungi</taxon>
        <taxon>Fungi incertae sedis</taxon>
        <taxon>Mucoromycota</taxon>
        <taxon>Glomeromycotina</taxon>
        <taxon>Glomeromycetes</taxon>
        <taxon>Diversisporales</taxon>
        <taxon>Gigasporaceae</taxon>
        <taxon>Racocetra</taxon>
    </lineage>
</organism>
<feature type="region of interest" description="Disordered" evidence="1">
    <location>
        <begin position="69"/>
        <end position="119"/>
    </location>
</feature>
<protein>
    <submittedName>
        <fullName evidence="2">12813_t:CDS:1</fullName>
    </submittedName>
</protein>
<gene>
    <name evidence="2" type="ORF">RFULGI_LOCUS5338</name>
</gene>
<dbReference type="OrthoDB" id="10423298at2759"/>
<evidence type="ECO:0000256" key="1">
    <source>
        <dbReference type="SAM" id="MobiDB-lite"/>
    </source>
</evidence>
<dbReference type="AlphaFoldDB" id="A0A9N9BLN6"/>
<feature type="compositionally biased region" description="Low complexity" evidence="1">
    <location>
        <begin position="109"/>
        <end position="119"/>
    </location>
</feature>
<proteinExistence type="predicted"/>
<comment type="caution">
    <text evidence="2">The sequence shown here is derived from an EMBL/GenBank/DDBJ whole genome shotgun (WGS) entry which is preliminary data.</text>
</comment>
<accession>A0A9N9BLN6</accession>
<dbReference type="EMBL" id="CAJVPZ010005976">
    <property type="protein sequence ID" value="CAG8568011.1"/>
    <property type="molecule type" value="Genomic_DNA"/>
</dbReference>
<sequence>MKITQFTFLDNGGIRFTKFLQKNDPGGIEGNLDSLIIPVPADLEGYLGPQQKIDALSTLINVVDLPESQNNEDNNVVDDSLNKNQDLPNLPLHVNATKKNPTLSRKRSLQSSQSGLQNVSNNEQGTMIINNYYLNGDNITINQY</sequence>
<evidence type="ECO:0000313" key="3">
    <source>
        <dbReference type="Proteomes" id="UP000789396"/>
    </source>
</evidence>
<evidence type="ECO:0000313" key="2">
    <source>
        <dbReference type="EMBL" id="CAG8568011.1"/>
    </source>
</evidence>
<reference evidence="2" key="1">
    <citation type="submission" date="2021-06" db="EMBL/GenBank/DDBJ databases">
        <authorList>
            <person name="Kallberg Y."/>
            <person name="Tangrot J."/>
            <person name="Rosling A."/>
        </authorList>
    </citation>
    <scope>NUCLEOTIDE SEQUENCE</scope>
    <source>
        <strain evidence="2">IN212</strain>
    </source>
</reference>
<dbReference type="Proteomes" id="UP000789396">
    <property type="component" value="Unassembled WGS sequence"/>
</dbReference>
<keyword evidence="3" id="KW-1185">Reference proteome</keyword>
<name>A0A9N9BLN6_9GLOM</name>